<gene>
    <name evidence="3" type="primary">copZ</name>
    <name evidence="3" type="ORF">GCM10011398_00620</name>
</gene>
<sequence length="62" mass="6867">MTLNVKYMTCGLCKMAVNGAFTELEGIGDVKVNLENGKVEVSYDESNVDKKMKEAIEDQGYD</sequence>
<dbReference type="SUPFAM" id="SSF55008">
    <property type="entry name" value="HMA, heavy metal-associated domain"/>
    <property type="match status" value="1"/>
</dbReference>
<dbReference type="RefSeq" id="WP_229683022.1">
    <property type="nucleotide sequence ID" value="NZ_BMFR01000001.1"/>
</dbReference>
<dbReference type="PROSITE" id="PS50846">
    <property type="entry name" value="HMA_2"/>
    <property type="match status" value="1"/>
</dbReference>
<accession>A0A917GYF7</accession>
<dbReference type="CDD" id="cd00371">
    <property type="entry name" value="HMA"/>
    <property type="match status" value="1"/>
</dbReference>
<dbReference type="InterPro" id="IPR006121">
    <property type="entry name" value="HMA_dom"/>
</dbReference>
<evidence type="ECO:0000313" key="4">
    <source>
        <dbReference type="Proteomes" id="UP000622860"/>
    </source>
</evidence>
<dbReference type="GO" id="GO:0046872">
    <property type="term" value="F:metal ion binding"/>
    <property type="evidence" value="ECO:0007669"/>
    <property type="project" value="UniProtKB-KW"/>
</dbReference>
<evidence type="ECO:0000259" key="2">
    <source>
        <dbReference type="PROSITE" id="PS50846"/>
    </source>
</evidence>
<organism evidence="3 4">
    <name type="scientific">Virgibacillus oceani</name>
    <dbReference type="NCBI Taxonomy" id="1479511"/>
    <lineage>
        <taxon>Bacteria</taxon>
        <taxon>Bacillati</taxon>
        <taxon>Bacillota</taxon>
        <taxon>Bacilli</taxon>
        <taxon>Bacillales</taxon>
        <taxon>Bacillaceae</taxon>
        <taxon>Virgibacillus</taxon>
    </lineage>
</organism>
<proteinExistence type="predicted"/>
<dbReference type="EMBL" id="BMFR01000001">
    <property type="protein sequence ID" value="GGG61217.1"/>
    <property type="molecule type" value="Genomic_DNA"/>
</dbReference>
<evidence type="ECO:0000256" key="1">
    <source>
        <dbReference type="ARBA" id="ARBA00022723"/>
    </source>
</evidence>
<dbReference type="AlphaFoldDB" id="A0A917GYF7"/>
<reference evidence="3" key="1">
    <citation type="journal article" date="2014" name="Int. J. Syst. Evol. Microbiol.">
        <title>Complete genome sequence of Corynebacterium casei LMG S-19264T (=DSM 44701T), isolated from a smear-ripened cheese.</title>
        <authorList>
            <consortium name="US DOE Joint Genome Institute (JGI-PGF)"/>
            <person name="Walter F."/>
            <person name="Albersmeier A."/>
            <person name="Kalinowski J."/>
            <person name="Ruckert C."/>
        </authorList>
    </citation>
    <scope>NUCLEOTIDE SEQUENCE</scope>
    <source>
        <strain evidence="3">CGMCC 1.12754</strain>
    </source>
</reference>
<dbReference type="Proteomes" id="UP000622860">
    <property type="component" value="Unassembled WGS sequence"/>
</dbReference>
<comment type="caution">
    <text evidence="3">The sequence shown here is derived from an EMBL/GenBank/DDBJ whole genome shotgun (WGS) entry which is preliminary data.</text>
</comment>
<protein>
    <submittedName>
        <fullName evidence="3">Copper chaperone CopZ</fullName>
    </submittedName>
</protein>
<dbReference type="Gene3D" id="3.30.70.100">
    <property type="match status" value="1"/>
</dbReference>
<keyword evidence="4" id="KW-1185">Reference proteome</keyword>
<name>A0A917GYF7_9BACI</name>
<reference evidence="3" key="2">
    <citation type="submission" date="2020-09" db="EMBL/GenBank/DDBJ databases">
        <authorList>
            <person name="Sun Q."/>
            <person name="Zhou Y."/>
        </authorList>
    </citation>
    <scope>NUCLEOTIDE SEQUENCE</scope>
    <source>
        <strain evidence="3">CGMCC 1.12754</strain>
    </source>
</reference>
<evidence type="ECO:0000313" key="3">
    <source>
        <dbReference type="EMBL" id="GGG61217.1"/>
    </source>
</evidence>
<keyword evidence="1" id="KW-0479">Metal-binding</keyword>
<dbReference type="InterPro" id="IPR036163">
    <property type="entry name" value="HMA_dom_sf"/>
</dbReference>
<dbReference type="FunFam" id="3.30.70.100:FF:000001">
    <property type="entry name" value="ATPase copper transporting beta"/>
    <property type="match status" value="1"/>
</dbReference>
<feature type="domain" description="HMA" evidence="2">
    <location>
        <begin position="1"/>
        <end position="62"/>
    </location>
</feature>
<dbReference type="Pfam" id="PF00403">
    <property type="entry name" value="HMA"/>
    <property type="match status" value="1"/>
</dbReference>